<dbReference type="Proteomes" id="UP000637632">
    <property type="component" value="Unassembled WGS sequence"/>
</dbReference>
<keyword evidence="1" id="KW-0472">Membrane</keyword>
<keyword evidence="1" id="KW-0812">Transmembrane</keyword>
<dbReference type="InterPro" id="IPR001387">
    <property type="entry name" value="Cro/C1-type_HTH"/>
</dbReference>
<keyword evidence="4" id="KW-1185">Reference proteome</keyword>
<dbReference type="PROSITE" id="PS50943">
    <property type="entry name" value="HTH_CROC1"/>
    <property type="match status" value="1"/>
</dbReference>
<accession>A0ABR6XAX5</accession>
<sequence length="89" mass="9962">MESNEVVEIRKLLRLTQADFARLFDTHVMTVSRWERGTASPTPYQVALMEQFRVKALASEAKAIEGLKTMLVGAGVIAALIWLLSQTKK</sequence>
<proteinExistence type="predicted"/>
<organism evidence="3 4">
    <name type="scientific">Undibacterium aquatile</name>
    <dbReference type="NCBI Taxonomy" id="1537398"/>
    <lineage>
        <taxon>Bacteria</taxon>
        <taxon>Pseudomonadati</taxon>
        <taxon>Pseudomonadota</taxon>
        <taxon>Betaproteobacteria</taxon>
        <taxon>Burkholderiales</taxon>
        <taxon>Oxalobacteraceae</taxon>
        <taxon>Undibacterium</taxon>
    </lineage>
</organism>
<dbReference type="InterPro" id="IPR010982">
    <property type="entry name" value="Lambda_DNA-bd_dom_sf"/>
</dbReference>
<protein>
    <submittedName>
        <fullName evidence="3">Helix-turn-helix domain-containing protein</fullName>
    </submittedName>
</protein>
<gene>
    <name evidence="3" type="ORF">H8K26_01395</name>
</gene>
<dbReference type="EMBL" id="JACOFT010000001">
    <property type="protein sequence ID" value="MBC3810082.1"/>
    <property type="molecule type" value="Genomic_DNA"/>
</dbReference>
<dbReference type="SUPFAM" id="SSF47413">
    <property type="entry name" value="lambda repressor-like DNA-binding domains"/>
    <property type="match status" value="1"/>
</dbReference>
<evidence type="ECO:0000256" key="1">
    <source>
        <dbReference type="SAM" id="Phobius"/>
    </source>
</evidence>
<comment type="caution">
    <text evidence="3">The sequence shown here is derived from an EMBL/GenBank/DDBJ whole genome shotgun (WGS) entry which is preliminary data.</text>
</comment>
<dbReference type="Pfam" id="PF01381">
    <property type="entry name" value="HTH_3"/>
    <property type="match status" value="1"/>
</dbReference>
<feature type="transmembrane region" description="Helical" evidence="1">
    <location>
        <begin position="67"/>
        <end position="85"/>
    </location>
</feature>
<evidence type="ECO:0000313" key="3">
    <source>
        <dbReference type="EMBL" id="MBC3810082.1"/>
    </source>
</evidence>
<name>A0ABR6XAX5_9BURK</name>
<dbReference type="Gene3D" id="1.10.260.40">
    <property type="entry name" value="lambda repressor-like DNA-binding domains"/>
    <property type="match status" value="1"/>
</dbReference>
<dbReference type="CDD" id="cd00093">
    <property type="entry name" value="HTH_XRE"/>
    <property type="match status" value="1"/>
</dbReference>
<dbReference type="SMART" id="SM00530">
    <property type="entry name" value="HTH_XRE"/>
    <property type="match status" value="1"/>
</dbReference>
<evidence type="ECO:0000259" key="2">
    <source>
        <dbReference type="PROSITE" id="PS50943"/>
    </source>
</evidence>
<evidence type="ECO:0000313" key="4">
    <source>
        <dbReference type="Proteomes" id="UP000637632"/>
    </source>
</evidence>
<keyword evidence="1" id="KW-1133">Transmembrane helix</keyword>
<dbReference type="RefSeq" id="WP_190476821.1">
    <property type="nucleotide sequence ID" value="NZ_JBHTLG010000001.1"/>
</dbReference>
<reference evidence="3 4" key="1">
    <citation type="submission" date="2020-08" db="EMBL/GenBank/DDBJ databases">
        <title>Novel species isolated from subtropical streams in China.</title>
        <authorList>
            <person name="Lu H."/>
        </authorList>
    </citation>
    <scope>NUCLEOTIDE SEQUENCE [LARGE SCALE GENOMIC DNA]</scope>
    <source>
        <strain evidence="3 4">CCTCC AB 2015119</strain>
    </source>
</reference>
<feature type="domain" description="HTH cro/C1-type" evidence="2">
    <location>
        <begin position="6"/>
        <end position="42"/>
    </location>
</feature>